<protein>
    <recommendedName>
        <fullName evidence="5">Prepilin-type N-terminal cleavage/methylation domain-containing protein</fullName>
    </recommendedName>
</protein>
<organism evidence="3 4">
    <name type="scientific">Planomonospora sphaerica</name>
    <dbReference type="NCBI Taxonomy" id="161355"/>
    <lineage>
        <taxon>Bacteria</taxon>
        <taxon>Bacillati</taxon>
        <taxon>Actinomycetota</taxon>
        <taxon>Actinomycetes</taxon>
        <taxon>Streptosporangiales</taxon>
        <taxon>Streptosporangiaceae</taxon>
        <taxon>Planomonospora</taxon>
    </lineage>
</organism>
<keyword evidence="4" id="KW-1185">Reference proteome</keyword>
<accession>A0A171BML8</accession>
<feature type="transmembrane region" description="Helical" evidence="2">
    <location>
        <begin position="61"/>
        <end position="82"/>
    </location>
</feature>
<dbReference type="Proteomes" id="UP000077701">
    <property type="component" value="Unassembled WGS sequence"/>
</dbReference>
<reference evidence="3 4" key="1">
    <citation type="journal article" date="2016" name="Genome Announc.">
        <title>Draft Genome Sequence of Planomonospora sphaerica JCM9374, a Rare Actinomycete.</title>
        <authorList>
            <person name="Dohra H."/>
            <person name="Suzuki T."/>
            <person name="Inoue Y."/>
            <person name="Kodani S."/>
        </authorList>
    </citation>
    <scope>NUCLEOTIDE SEQUENCE [LARGE SCALE GENOMIC DNA]</scope>
    <source>
        <strain evidence="3 4">JCM 9374</strain>
    </source>
</reference>
<name>A0A171BML8_9ACTN</name>
<evidence type="ECO:0008006" key="5">
    <source>
        <dbReference type="Google" id="ProtNLM"/>
    </source>
</evidence>
<gene>
    <name evidence="3" type="ORF">PS9374_00958</name>
</gene>
<dbReference type="STRING" id="161355.PS9374_00958"/>
<evidence type="ECO:0000256" key="1">
    <source>
        <dbReference type="SAM" id="MobiDB-lite"/>
    </source>
</evidence>
<comment type="caution">
    <text evidence="3">The sequence shown here is derived from an EMBL/GenBank/DDBJ whole genome shotgun (WGS) entry which is preliminary data.</text>
</comment>
<proteinExistence type="predicted"/>
<feature type="region of interest" description="Disordered" evidence="1">
    <location>
        <begin position="1"/>
        <end position="50"/>
    </location>
</feature>
<feature type="compositionally biased region" description="Basic and acidic residues" evidence="1">
    <location>
        <begin position="19"/>
        <end position="38"/>
    </location>
</feature>
<dbReference type="AlphaFoldDB" id="A0A171BML8"/>
<keyword evidence="2" id="KW-0812">Transmembrane</keyword>
<dbReference type="EMBL" id="BDCX01000002">
    <property type="protein sequence ID" value="GAT65325.1"/>
    <property type="molecule type" value="Genomic_DNA"/>
</dbReference>
<keyword evidence="2" id="KW-1133">Transmembrane helix</keyword>
<sequence length="288" mass="31536">MGPATRGTPYPDRAGSRRSHPDRTGPRQPHPDRTESRRPLPGRTRRPRPERLRRVRPAGDAGLSLTEVMVSISLMGVMMVIFTTGVLQVYRAVNGVEALSASQSQLQTAFQRLDKEIRYATWISRPSAPIRDNRYVEFAYVEPAERNPQTGQVKLPQAMCGQLRLDLNRGVLQLVRWTPGSPPAEGRPGETLASEIAVADLRTNPPNGTAKAPFVFQPAGSRDLYDGSVPRTAGAGFTPDFHRLELHLTSSVGAGEHVRTSNLDVAFTALNTSRETPAANVCTEGRPQ</sequence>
<reference evidence="4" key="2">
    <citation type="submission" date="2016-04" db="EMBL/GenBank/DDBJ databases">
        <title>Planomonospora sphaerica JCM9374 whole genome shotgun sequence.</title>
        <authorList>
            <person name="Suzuki T."/>
            <person name="Dohra H."/>
            <person name="Kodani S."/>
        </authorList>
    </citation>
    <scope>NUCLEOTIDE SEQUENCE [LARGE SCALE GENOMIC DNA]</scope>
    <source>
        <strain evidence="4">JCM 9374</strain>
    </source>
</reference>
<evidence type="ECO:0000313" key="3">
    <source>
        <dbReference type="EMBL" id="GAT65325.1"/>
    </source>
</evidence>
<evidence type="ECO:0000256" key="2">
    <source>
        <dbReference type="SAM" id="Phobius"/>
    </source>
</evidence>
<evidence type="ECO:0000313" key="4">
    <source>
        <dbReference type="Proteomes" id="UP000077701"/>
    </source>
</evidence>
<keyword evidence="2" id="KW-0472">Membrane</keyword>